<feature type="domain" description="AMP-binding enzyme C-terminal" evidence="4">
    <location>
        <begin position="425"/>
        <end position="500"/>
    </location>
</feature>
<evidence type="ECO:0000256" key="1">
    <source>
        <dbReference type="ARBA" id="ARBA00006432"/>
    </source>
</evidence>
<dbReference type="InterPro" id="IPR045851">
    <property type="entry name" value="AMP-bd_C_sf"/>
</dbReference>
<dbReference type="Pfam" id="PF13193">
    <property type="entry name" value="AMP-binding_C"/>
    <property type="match status" value="1"/>
</dbReference>
<proteinExistence type="inferred from homology"/>
<evidence type="ECO:0000259" key="3">
    <source>
        <dbReference type="Pfam" id="PF00501"/>
    </source>
</evidence>
<organism evidence="5 6">
    <name type="scientific">Prauserella cavernicola</name>
    <dbReference type="NCBI Taxonomy" id="2800127"/>
    <lineage>
        <taxon>Bacteria</taxon>
        <taxon>Bacillati</taxon>
        <taxon>Actinomycetota</taxon>
        <taxon>Actinomycetes</taxon>
        <taxon>Pseudonocardiales</taxon>
        <taxon>Pseudonocardiaceae</taxon>
        <taxon>Prauserella</taxon>
    </lineage>
</organism>
<dbReference type="CDD" id="cd17631">
    <property type="entry name" value="FACL_FadD13-like"/>
    <property type="match status" value="1"/>
</dbReference>
<keyword evidence="6" id="KW-1185">Reference proteome</keyword>
<dbReference type="PANTHER" id="PTHR43767">
    <property type="entry name" value="LONG-CHAIN-FATTY-ACID--COA LIGASE"/>
    <property type="match status" value="1"/>
</dbReference>
<gene>
    <name evidence="5" type="ORF">JHE00_02165</name>
</gene>
<dbReference type="NCBIfam" id="NF004837">
    <property type="entry name" value="PRK06187.1"/>
    <property type="match status" value="1"/>
</dbReference>
<keyword evidence="2 5" id="KW-0436">Ligase</keyword>
<protein>
    <submittedName>
        <fullName evidence="5">Long-chain-fatty-acid--CoA ligase</fullName>
    </submittedName>
</protein>
<sequence>MTATTSGHIFDPVRHWERSDPGRIAVRFGERDRSWAELASRVRRNATAQVAAGLEPGDRVAFVDKNHPACLETTLACALTGTVNAVVNFRLAPAELAYVLNDSGARVVFAGAELLPAIEQVRDELDTVERVIVVGGEHDAYEEFLASGTDTEPGHTADPGDCFLQLYTSGTTGHPKGAMLTHRCLAAHSAAAAEAFEFTRDAVNLVAMPLFHVGGTSWALAGMSRGCETIVVREVIPEEILAQFGRDRVTHAFFVPAVFGFLLRVPGVGDHDYSSLRCLGYGGSPMPTPLLRQALDTFPVGFYQVYGMTEASGVFAVLGPGDHRATGHPERLTSAGLPVPGVEVRVTDPATGAPVADGEPGEFQLRGELVMAGYWKRPRETAETIVDGWLRTGDAGRRDEHGYLYIEDRVKDMIISGGENIYPAEVERVLVEFPGVAEAAVIGVPDERWGETVKAVLVLADGATLTEHDVVEFCRARLARYKCPSTVDVVESLPRNATGKILKRTLRAPYWEGRQRAL</sequence>
<name>A0A934V320_9PSEU</name>
<dbReference type="FunFam" id="3.30.300.30:FF:000008">
    <property type="entry name" value="2,3-dihydroxybenzoate-AMP ligase"/>
    <property type="match status" value="1"/>
</dbReference>
<dbReference type="PANTHER" id="PTHR43767:SF1">
    <property type="entry name" value="NONRIBOSOMAL PEPTIDE SYNTHASE PES1 (EUROFUNG)-RELATED"/>
    <property type="match status" value="1"/>
</dbReference>
<evidence type="ECO:0000313" key="5">
    <source>
        <dbReference type="EMBL" id="MBK1783114.1"/>
    </source>
</evidence>
<dbReference type="SUPFAM" id="SSF56801">
    <property type="entry name" value="Acetyl-CoA synthetase-like"/>
    <property type="match status" value="1"/>
</dbReference>
<evidence type="ECO:0000259" key="4">
    <source>
        <dbReference type="Pfam" id="PF13193"/>
    </source>
</evidence>
<evidence type="ECO:0000313" key="6">
    <source>
        <dbReference type="Proteomes" id="UP000635245"/>
    </source>
</evidence>
<dbReference type="InterPro" id="IPR025110">
    <property type="entry name" value="AMP-bd_C"/>
</dbReference>
<comment type="similarity">
    <text evidence="1">Belongs to the ATP-dependent AMP-binding enzyme family.</text>
</comment>
<reference evidence="5" key="1">
    <citation type="submission" date="2020-12" db="EMBL/GenBank/DDBJ databases">
        <title>Prauserella sp. ASG 168, a novel actinomycete isolated from cave rock.</title>
        <authorList>
            <person name="Suriyachadkun C."/>
        </authorList>
    </citation>
    <scope>NUCLEOTIDE SEQUENCE</scope>
    <source>
        <strain evidence="5">ASG 168</strain>
    </source>
</reference>
<dbReference type="InterPro" id="IPR050237">
    <property type="entry name" value="ATP-dep_AMP-bd_enzyme"/>
</dbReference>
<accession>A0A934V320</accession>
<comment type="caution">
    <text evidence="5">The sequence shown here is derived from an EMBL/GenBank/DDBJ whole genome shotgun (WGS) entry which is preliminary data.</text>
</comment>
<dbReference type="Gene3D" id="3.30.300.30">
    <property type="match status" value="1"/>
</dbReference>
<dbReference type="InterPro" id="IPR042099">
    <property type="entry name" value="ANL_N_sf"/>
</dbReference>
<dbReference type="Gene3D" id="3.40.50.12780">
    <property type="entry name" value="N-terminal domain of ligase-like"/>
    <property type="match status" value="1"/>
</dbReference>
<dbReference type="InterPro" id="IPR000873">
    <property type="entry name" value="AMP-dep_synth/lig_dom"/>
</dbReference>
<dbReference type="GO" id="GO:0016878">
    <property type="term" value="F:acid-thiol ligase activity"/>
    <property type="evidence" value="ECO:0007669"/>
    <property type="project" value="UniProtKB-ARBA"/>
</dbReference>
<dbReference type="Pfam" id="PF00501">
    <property type="entry name" value="AMP-binding"/>
    <property type="match status" value="1"/>
</dbReference>
<dbReference type="RefSeq" id="WP_200314179.1">
    <property type="nucleotide sequence ID" value="NZ_JAENJH010000001.1"/>
</dbReference>
<dbReference type="EMBL" id="JAENJH010000001">
    <property type="protein sequence ID" value="MBK1783114.1"/>
    <property type="molecule type" value="Genomic_DNA"/>
</dbReference>
<feature type="domain" description="AMP-dependent synthetase/ligase" evidence="3">
    <location>
        <begin position="15"/>
        <end position="375"/>
    </location>
</feature>
<dbReference type="Proteomes" id="UP000635245">
    <property type="component" value="Unassembled WGS sequence"/>
</dbReference>
<dbReference type="AlphaFoldDB" id="A0A934V320"/>
<evidence type="ECO:0000256" key="2">
    <source>
        <dbReference type="ARBA" id="ARBA00022598"/>
    </source>
</evidence>